<feature type="region of interest" description="Disordered" evidence="1">
    <location>
        <begin position="79"/>
        <end position="103"/>
    </location>
</feature>
<dbReference type="Pfam" id="PF01471">
    <property type="entry name" value="PG_binding_1"/>
    <property type="match status" value="1"/>
</dbReference>
<dbReference type="InterPro" id="IPR036365">
    <property type="entry name" value="PGBD-like_sf"/>
</dbReference>
<dbReference type="InterPro" id="IPR036366">
    <property type="entry name" value="PGBDSf"/>
</dbReference>
<reference evidence="3 4" key="1">
    <citation type="submission" date="2018-08" db="EMBL/GenBank/DDBJ databases">
        <title>Genomic Encyclopedia of Type Strains, Phase IV (KMG-IV): sequencing the most valuable type-strain genomes for metagenomic binning, comparative biology and taxonomic classification.</title>
        <authorList>
            <person name="Goeker M."/>
        </authorList>
    </citation>
    <scope>NUCLEOTIDE SEQUENCE [LARGE SCALE GENOMIC DNA]</scope>
    <source>
        <strain evidence="3 4">BW863</strain>
    </source>
</reference>
<evidence type="ECO:0000259" key="2">
    <source>
        <dbReference type="Pfam" id="PF01471"/>
    </source>
</evidence>
<accession>A0A3D9Z424</accession>
<dbReference type="RefSeq" id="WP_115836208.1">
    <property type="nucleotide sequence ID" value="NZ_CP025086.1"/>
</dbReference>
<dbReference type="Proteomes" id="UP000256900">
    <property type="component" value="Unassembled WGS sequence"/>
</dbReference>
<comment type="caution">
    <text evidence="3">The sequence shown here is derived from an EMBL/GenBank/DDBJ whole genome shotgun (WGS) entry which is preliminary data.</text>
</comment>
<evidence type="ECO:0000313" key="4">
    <source>
        <dbReference type="Proteomes" id="UP000256900"/>
    </source>
</evidence>
<name>A0A3D9Z424_9HYPH</name>
<feature type="compositionally biased region" description="Low complexity" evidence="1">
    <location>
        <begin position="81"/>
        <end position="103"/>
    </location>
</feature>
<feature type="region of interest" description="Disordered" evidence="1">
    <location>
        <begin position="129"/>
        <end position="154"/>
    </location>
</feature>
<dbReference type="Gene3D" id="1.10.101.10">
    <property type="entry name" value="PGBD-like superfamily/PGBD"/>
    <property type="match status" value="1"/>
</dbReference>
<gene>
    <name evidence="3" type="ORF">DES32_1730</name>
</gene>
<sequence length="235" mass="25019">MREALARSDNDFLVAEPRRRKAAPQPSRFGTLTRIARFAKHVVNYPNRIAGALLVGIAAAIAVNALELQTARHPAPFFGHATTLPQQPATAPEAPQPTPQTMAPTAPPAVAIAPAPEPVAAPVPADPLGQFLRKNEQPAPRHHTATTAEPPARPDRISQILEQNGGAPPKPNRTVLAVQRALVKLGYVLRADGIDGEATHRAIVQYESDHHLPAHGEMSAKLLRQLSAEAGLAIP</sequence>
<dbReference type="OrthoDB" id="8018686at2"/>
<feature type="domain" description="Peptidoglycan binding-like" evidence="2">
    <location>
        <begin position="175"/>
        <end position="226"/>
    </location>
</feature>
<dbReference type="EMBL" id="QUMO01000002">
    <property type="protein sequence ID" value="REF88089.1"/>
    <property type="molecule type" value="Genomic_DNA"/>
</dbReference>
<proteinExistence type="predicted"/>
<evidence type="ECO:0000256" key="1">
    <source>
        <dbReference type="SAM" id="MobiDB-lite"/>
    </source>
</evidence>
<evidence type="ECO:0000313" key="3">
    <source>
        <dbReference type="EMBL" id="REF88089.1"/>
    </source>
</evidence>
<organism evidence="3 4">
    <name type="scientific">Methylovirgula ligni</name>
    <dbReference type="NCBI Taxonomy" id="569860"/>
    <lineage>
        <taxon>Bacteria</taxon>
        <taxon>Pseudomonadati</taxon>
        <taxon>Pseudomonadota</taxon>
        <taxon>Alphaproteobacteria</taxon>
        <taxon>Hyphomicrobiales</taxon>
        <taxon>Beijerinckiaceae</taxon>
        <taxon>Methylovirgula</taxon>
    </lineage>
</organism>
<protein>
    <submittedName>
        <fullName evidence="3">Putative peptidoglycan binding protein</fullName>
    </submittedName>
</protein>
<dbReference type="SUPFAM" id="SSF47090">
    <property type="entry name" value="PGBD-like"/>
    <property type="match status" value="1"/>
</dbReference>
<keyword evidence="4" id="KW-1185">Reference proteome</keyword>
<dbReference type="InterPro" id="IPR002477">
    <property type="entry name" value="Peptidoglycan-bd-like"/>
</dbReference>
<dbReference type="AlphaFoldDB" id="A0A3D9Z424"/>